<evidence type="ECO:0000313" key="1">
    <source>
        <dbReference type="EMBL" id="MBX46789.1"/>
    </source>
</evidence>
<organism evidence="1">
    <name type="scientific">Rhizophora mucronata</name>
    <name type="common">Asiatic mangrove</name>
    <dbReference type="NCBI Taxonomy" id="61149"/>
    <lineage>
        <taxon>Eukaryota</taxon>
        <taxon>Viridiplantae</taxon>
        <taxon>Streptophyta</taxon>
        <taxon>Embryophyta</taxon>
        <taxon>Tracheophyta</taxon>
        <taxon>Spermatophyta</taxon>
        <taxon>Magnoliopsida</taxon>
        <taxon>eudicotyledons</taxon>
        <taxon>Gunneridae</taxon>
        <taxon>Pentapetalae</taxon>
        <taxon>rosids</taxon>
        <taxon>fabids</taxon>
        <taxon>Malpighiales</taxon>
        <taxon>Rhizophoraceae</taxon>
        <taxon>Rhizophora</taxon>
    </lineage>
</organism>
<name>A0A2P2NWJ3_RHIMU</name>
<accession>A0A2P2NWJ3</accession>
<proteinExistence type="predicted"/>
<dbReference type="EMBL" id="GGEC01066305">
    <property type="protein sequence ID" value="MBX46789.1"/>
    <property type="molecule type" value="Transcribed_RNA"/>
</dbReference>
<dbReference type="AlphaFoldDB" id="A0A2P2NWJ3"/>
<protein>
    <submittedName>
        <fullName evidence="1">Uncharacterized protein</fullName>
    </submittedName>
</protein>
<reference evidence="1" key="1">
    <citation type="submission" date="2018-02" db="EMBL/GenBank/DDBJ databases">
        <title>Rhizophora mucronata_Transcriptome.</title>
        <authorList>
            <person name="Meera S.P."/>
            <person name="Sreeshan A."/>
            <person name="Augustine A."/>
        </authorList>
    </citation>
    <scope>NUCLEOTIDE SEQUENCE</scope>
    <source>
        <tissue evidence="1">Leaf</tissue>
    </source>
</reference>
<sequence length="18" mass="2154">MGIHKRALQYIKPPVFRV</sequence>